<accession>A0A2N4UWG5</accession>
<comment type="caution">
    <text evidence="1">The sequence shown here is derived from an EMBL/GenBank/DDBJ whole genome shotgun (WGS) entry which is preliminary data.</text>
</comment>
<name>A0A2N4UWG5_9GAMM</name>
<evidence type="ECO:0000313" key="1">
    <source>
        <dbReference type="EMBL" id="PLC59357.1"/>
    </source>
</evidence>
<gene>
    <name evidence="1" type="ORF">CIK00_03545</name>
</gene>
<evidence type="ECO:0000313" key="2">
    <source>
        <dbReference type="Proteomes" id="UP000234420"/>
    </source>
</evidence>
<organism evidence="1 2">
    <name type="scientific">Photobacterium carnosum</name>
    <dbReference type="NCBI Taxonomy" id="2023717"/>
    <lineage>
        <taxon>Bacteria</taxon>
        <taxon>Pseudomonadati</taxon>
        <taxon>Pseudomonadota</taxon>
        <taxon>Gammaproteobacteria</taxon>
        <taxon>Vibrionales</taxon>
        <taxon>Vibrionaceae</taxon>
        <taxon>Photobacterium</taxon>
    </lineage>
</organism>
<dbReference type="AlphaFoldDB" id="A0A2N4UWG5"/>
<protein>
    <submittedName>
        <fullName evidence="1">Uncharacterized protein</fullName>
    </submittedName>
</protein>
<dbReference type="EMBL" id="NPIB01000002">
    <property type="protein sequence ID" value="PLC59357.1"/>
    <property type="molecule type" value="Genomic_DNA"/>
</dbReference>
<proteinExistence type="predicted"/>
<dbReference type="RefSeq" id="WP_101767559.1">
    <property type="nucleotide sequence ID" value="NZ_BPPU01000003.1"/>
</dbReference>
<sequence length="431" mass="48823">MPLQQVETPFYAKAVKSKLRLSEQAKAKIGIFDEAEYVAPICNEVTSEYGFWGNLCKWSLKNDVINKQQINDFITASLDTQDDKALVLINDVMGSINKTAQSCLKRSEDIFSDIKLSDDIDHWYTRNNDYGWGFNIEYNSDNCFGDGEDENGDSNEAMAIRLTSESFVATAGMDISNYPTAISNKLYNMITDTAAQSYKSTTFGMIFDYGLTYLNYSFSDCDESIVDDFAIEITPEKLPKLKQLLNEQLDIEVLCNAITEIAPNAIKTHGKTITETEIVESLYDNLVATKCNTLFISEPVRSELNFKDRLKVHCTELSEMIDTLTISDNDRNKLNIVLSIFTRVHENFDINEYNNTNAWINGSDTTLYDSNFVSFGTDIEDEFLNNIHENVMSNGEDACLKLNLMTDESYIPMIKNFTLIDRALISMSDLL</sequence>
<dbReference type="GeneID" id="69966051"/>
<dbReference type="Proteomes" id="UP000234420">
    <property type="component" value="Unassembled WGS sequence"/>
</dbReference>
<keyword evidence="2" id="KW-1185">Reference proteome</keyword>
<reference evidence="1 2" key="1">
    <citation type="journal article" date="2018" name="Syst. Appl. Microbiol.">
        <title>Photobacterium carnosum sp. nov., isolated from spoiled modified atmosphere packaged poultry meat.</title>
        <authorList>
            <person name="Hilgarth M."/>
            <person name="Fuertes S."/>
            <person name="Ehrmann M."/>
            <person name="Vogel R.F."/>
        </authorList>
    </citation>
    <scope>NUCLEOTIDE SEQUENCE [LARGE SCALE GENOMIC DNA]</scope>
    <source>
        <strain evidence="1 2">TMW 2.2021</strain>
    </source>
</reference>